<dbReference type="Proteomes" id="UP000640531">
    <property type="component" value="Unassembled WGS sequence"/>
</dbReference>
<accession>A0ABR8FML9</accession>
<protein>
    <submittedName>
        <fullName evidence="2">Uncharacterized protein</fullName>
    </submittedName>
</protein>
<feature type="coiled-coil region" evidence="1">
    <location>
        <begin position="296"/>
        <end position="330"/>
    </location>
</feature>
<organism evidence="2 3">
    <name type="scientific">Anabaena lutea FACHB-196</name>
    <dbReference type="NCBI Taxonomy" id="2692881"/>
    <lineage>
        <taxon>Bacteria</taxon>
        <taxon>Bacillati</taxon>
        <taxon>Cyanobacteriota</taxon>
        <taxon>Cyanophyceae</taxon>
        <taxon>Nostocales</taxon>
        <taxon>Nostocaceae</taxon>
        <taxon>Anabaena</taxon>
    </lineage>
</organism>
<proteinExistence type="predicted"/>
<evidence type="ECO:0000256" key="1">
    <source>
        <dbReference type="SAM" id="Coils"/>
    </source>
</evidence>
<dbReference type="RefSeq" id="WP_190720135.1">
    <property type="nucleotide sequence ID" value="NZ_JACJST010000035.1"/>
</dbReference>
<dbReference type="EMBL" id="JACJST010000035">
    <property type="protein sequence ID" value="MBD2571065.1"/>
    <property type="molecule type" value="Genomic_DNA"/>
</dbReference>
<keyword evidence="3" id="KW-1185">Reference proteome</keyword>
<reference evidence="2 3" key="1">
    <citation type="journal article" date="2020" name="ISME J.">
        <title>Comparative genomics reveals insights into cyanobacterial evolution and habitat adaptation.</title>
        <authorList>
            <person name="Chen M.Y."/>
            <person name="Teng W.K."/>
            <person name="Zhao L."/>
            <person name="Hu C.X."/>
            <person name="Zhou Y.K."/>
            <person name="Han B.P."/>
            <person name="Song L.R."/>
            <person name="Shu W.S."/>
        </authorList>
    </citation>
    <scope>NUCLEOTIDE SEQUENCE [LARGE SCALE GENOMIC DNA]</scope>
    <source>
        <strain evidence="2 3">FACHB-196</strain>
    </source>
</reference>
<name>A0ABR8FML9_9NOST</name>
<gene>
    <name evidence="2" type="ORF">H6G59_24865</name>
</gene>
<sequence>MFAKPQKGLVPIGNNFYATPNTPQKPKYYKPFAITNKPLGIGINLIFDGCNIGLQATGFLLWMALPSFQILWRNPSNDCTPPPSEDIPEATPPPNTTSIYGDGFGILCHCTSSDSTINYFIEGQSAQRIKRSITSCTSIKKDNTHQIPTGGFDENGNSVYVLSTHILDISWSFYQNDTYYYPLLEISPIDIQDSFKYAISLTGGTQNDGVTPRYAKLVSGVISKQGYNAQHVIYLADSQSIPVYVAGIQNRVPREFDTTYSFQVVFVGVGSTPPKPPPPPPPEKKMCDCKKESALIKILLQKVAAAEQKIAEAENEIDDIENYINKLDLIGKQLSNSMSRFNVAVTVVGIFIRNLFRLLFRK</sequence>
<evidence type="ECO:0000313" key="2">
    <source>
        <dbReference type="EMBL" id="MBD2571065.1"/>
    </source>
</evidence>
<keyword evidence="1" id="KW-0175">Coiled coil</keyword>
<comment type="caution">
    <text evidence="2">The sequence shown here is derived from an EMBL/GenBank/DDBJ whole genome shotgun (WGS) entry which is preliminary data.</text>
</comment>
<evidence type="ECO:0000313" key="3">
    <source>
        <dbReference type="Proteomes" id="UP000640531"/>
    </source>
</evidence>